<name>A0A100VP58_PAEAM</name>
<reference evidence="6" key="2">
    <citation type="submission" date="2016-01" db="EMBL/GenBank/DDBJ databases">
        <title>Draft Genome Sequence of Paenibacillus amylolyticus Heshi-A3 that Was Isolated from Fermented Rice Bran with Aging Salted Mackerel, Which Was Named Heshiko as Traditional Fermented Seafood in Japan.</title>
        <authorList>
            <person name="Akuzawa S."/>
            <person name="Nakagawa J."/>
            <person name="Kanekatsu T."/>
            <person name="Kubota E."/>
            <person name="Ohtake R."/>
            <person name="Suzuki T."/>
            <person name="Kanesaki Y."/>
        </authorList>
    </citation>
    <scope>NUCLEOTIDE SEQUENCE [LARGE SCALE GENOMIC DNA]</scope>
    <source>
        <strain evidence="6">Heshi-A3</strain>
    </source>
</reference>
<keyword evidence="1" id="KW-0805">Transcription regulation</keyword>
<dbReference type="InterPro" id="IPR000843">
    <property type="entry name" value="HTH_LacI"/>
</dbReference>
<evidence type="ECO:0000313" key="6">
    <source>
        <dbReference type="Proteomes" id="UP000069697"/>
    </source>
</evidence>
<evidence type="ECO:0000313" key="5">
    <source>
        <dbReference type="EMBL" id="GAS83439.1"/>
    </source>
</evidence>
<dbReference type="RefSeq" id="WP_062835780.1">
    <property type="nucleotide sequence ID" value="NZ_BCNV01000001.1"/>
</dbReference>
<dbReference type="Pfam" id="PF00356">
    <property type="entry name" value="LacI"/>
    <property type="match status" value="1"/>
</dbReference>
<comment type="caution">
    <text evidence="5">The sequence shown here is derived from an EMBL/GenBank/DDBJ whole genome shotgun (WGS) entry which is preliminary data.</text>
</comment>
<dbReference type="GO" id="GO:0000976">
    <property type="term" value="F:transcription cis-regulatory region binding"/>
    <property type="evidence" value="ECO:0007669"/>
    <property type="project" value="TreeGrafter"/>
</dbReference>
<reference evidence="5 6" key="1">
    <citation type="journal article" date="2016" name="Genome Announc.">
        <title>Draft Genome Sequence of Paenibacillus amylolyticus Heshi-A3, Isolated from Fermented Rice Bran in a Japanese Fermented Seafood Dish.</title>
        <authorList>
            <person name="Akuzawa S."/>
            <person name="Nagaoka J."/>
            <person name="Kanekatsu M."/>
            <person name="Kubota E."/>
            <person name="Ohtake R."/>
            <person name="Suzuki T."/>
            <person name="Kanesaki Y."/>
        </authorList>
    </citation>
    <scope>NUCLEOTIDE SEQUENCE [LARGE SCALE GENOMIC DNA]</scope>
    <source>
        <strain evidence="5 6">Heshi-A3</strain>
    </source>
</reference>
<dbReference type="Gene3D" id="1.10.260.40">
    <property type="entry name" value="lambda repressor-like DNA-binding domains"/>
    <property type="match status" value="1"/>
</dbReference>
<dbReference type="SUPFAM" id="SSF47413">
    <property type="entry name" value="lambda repressor-like DNA-binding domains"/>
    <property type="match status" value="1"/>
</dbReference>
<dbReference type="Gene3D" id="3.40.50.2300">
    <property type="match status" value="2"/>
</dbReference>
<evidence type="ECO:0000259" key="4">
    <source>
        <dbReference type="PROSITE" id="PS50932"/>
    </source>
</evidence>
<dbReference type="CDD" id="cd19974">
    <property type="entry name" value="PBP1_LacI-like"/>
    <property type="match status" value="1"/>
</dbReference>
<dbReference type="InterPro" id="IPR046335">
    <property type="entry name" value="LacI/GalR-like_sensor"/>
</dbReference>
<dbReference type="EMBL" id="BCNV01000001">
    <property type="protein sequence ID" value="GAS83439.1"/>
    <property type="molecule type" value="Genomic_DNA"/>
</dbReference>
<evidence type="ECO:0000256" key="3">
    <source>
        <dbReference type="ARBA" id="ARBA00023163"/>
    </source>
</evidence>
<evidence type="ECO:0000256" key="2">
    <source>
        <dbReference type="ARBA" id="ARBA00023125"/>
    </source>
</evidence>
<dbReference type="SMART" id="SM00354">
    <property type="entry name" value="HTH_LACI"/>
    <property type="match status" value="1"/>
</dbReference>
<proteinExistence type="predicted"/>
<dbReference type="InterPro" id="IPR028082">
    <property type="entry name" value="Peripla_BP_I"/>
</dbReference>
<keyword evidence="3" id="KW-0804">Transcription</keyword>
<dbReference type="PROSITE" id="PS50932">
    <property type="entry name" value="HTH_LACI_2"/>
    <property type="match status" value="1"/>
</dbReference>
<dbReference type="InterPro" id="IPR010982">
    <property type="entry name" value="Lambda_DNA-bd_dom_sf"/>
</dbReference>
<evidence type="ECO:0000256" key="1">
    <source>
        <dbReference type="ARBA" id="ARBA00023015"/>
    </source>
</evidence>
<keyword evidence="2" id="KW-0238">DNA-binding</keyword>
<protein>
    <submittedName>
        <fullName evidence="5">LacI family transcriptional regulator</fullName>
    </submittedName>
</protein>
<dbReference type="PANTHER" id="PTHR30146:SF109">
    <property type="entry name" value="HTH-TYPE TRANSCRIPTIONAL REGULATOR GALS"/>
    <property type="match status" value="1"/>
</dbReference>
<dbReference type="Proteomes" id="UP000069697">
    <property type="component" value="Unassembled WGS sequence"/>
</dbReference>
<dbReference type="AlphaFoldDB" id="A0A100VP58"/>
<dbReference type="GO" id="GO:0003700">
    <property type="term" value="F:DNA-binding transcription factor activity"/>
    <property type="evidence" value="ECO:0007669"/>
    <property type="project" value="TreeGrafter"/>
</dbReference>
<gene>
    <name evidence="5" type="ORF">PAHA3_3517</name>
</gene>
<accession>A0A100VP58</accession>
<sequence>MAKEKVTIQDIADALGISRNTASKALNDSGNIPDETRNRVIKKAIELKYKQFAYMENELVLTKTPGNIALLTENLPNTSHFGSLLISGLEKRISAEGYNLSIHIVREDDQDTLTLPNNFDIAKIDGIICIELFDLEYTQLITDLGIPTIFIDCASNICYPEFQADLLLMENEHSIYQITKKLIESGFTSIGFVGDYNHCKSFNERWVGYHRAMLESGLQVDLSHCILDNDRLCFSKPGWLNQRVAELASLPSAYVCANDFLAVDLIRALKDRNVAVPQDIAICGFDNAPQSRIIEPALTTVHIYSNEMGIKAAEMLLSRINSPTQPYQVSHIVTKPIIRESTPAIMADHSQMVHRSAK</sequence>
<dbReference type="SUPFAM" id="SSF53822">
    <property type="entry name" value="Periplasmic binding protein-like I"/>
    <property type="match status" value="1"/>
</dbReference>
<dbReference type="Pfam" id="PF13377">
    <property type="entry name" value="Peripla_BP_3"/>
    <property type="match status" value="1"/>
</dbReference>
<dbReference type="PANTHER" id="PTHR30146">
    <property type="entry name" value="LACI-RELATED TRANSCRIPTIONAL REPRESSOR"/>
    <property type="match status" value="1"/>
</dbReference>
<dbReference type="CDD" id="cd01392">
    <property type="entry name" value="HTH_LacI"/>
    <property type="match status" value="1"/>
</dbReference>
<feature type="domain" description="HTH lacI-type" evidence="4">
    <location>
        <begin position="6"/>
        <end position="50"/>
    </location>
</feature>
<organism evidence="5 6">
    <name type="scientific">Paenibacillus amylolyticus</name>
    <dbReference type="NCBI Taxonomy" id="1451"/>
    <lineage>
        <taxon>Bacteria</taxon>
        <taxon>Bacillati</taxon>
        <taxon>Bacillota</taxon>
        <taxon>Bacilli</taxon>
        <taxon>Bacillales</taxon>
        <taxon>Paenibacillaceae</taxon>
        <taxon>Paenibacillus</taxon>
    </lineage>
</organism>